<keyword evidence="2" id="KW-0472">Membrane</keyword>
<keyword evidence="1" id="KW-0175">Coiled coil</keyword>
<comment type="caution">
    <text evidence="3">The sequence shown here is derived from an EMBL/GenBank/DDBJ whole genome shotgun (WGS) entry which is preliminary data.</text>
</comment>
<reference evidence="3 4" key="1">
    <citation type="submission" date="2018-10" db="EMBL/GenBank/DDBJ databases">
        <title>Falsibacillus sp. genome draft.</title>
        <authorList>
            <person name="Shi S."/>
        </authorList>
    </citation>
    <scope>NUCLEOTIDE SEQUENCE [LARGE SCALE GENOMIC DNA]</scope>
    <source>
        <strain evidence="3 4">GY 10110</strain>
    </source>
</reference>
<protein>
    <submittedName>
        <fullName evidence="3">Uncharacterized protein</fullName>
    </submittedName>
</protein>
<keyword evidence="2" id="KW-0812">Transmembrane</keyword>
<evidence type="ECO:0000313" key="4">
    <source>
        <dbReference type="Proteomes" id="UP000276770"/>
    </source>
</evidence>
<sequence length="59" mass="7188">MDLFLFLSVIVGMTFIFLYFVINYDLKKRKLELEDKKLELEMKKLQLNKESQEQGDEKR</sequence>
<dbReference type="AlphaFoldDB" id="A0A3L7JM64"/>
<evidence type="ECO:0000256" key="1">
    <source>
        <dbReference type="SAM" id="Coils"/>
    </source>
</evidence>
<dbReference type="EMBL" id="RCVZ01000023">
    <property type="protein sequence ID" value="RLQ91169.1"/>
    <property type="molecule type" value="Genomic_DNA"/>
</dbReference>
<dbReference type="RefSeq" id="WP_121682616.1">
    <property type="nucleotide sequence ID" value="NZ_RCVZ01000023.1"/>
</dbReference>
<feature type="transmembrane region" description="Helical" evidence="2">
    <location>
        <begin position="6"/>
        <end position="26"/>
    </location>
</feature>
<evidence type="ECO:0000313" key="3">
    <source>
        <dbReference type="EMBL" id="RLQ91169.1"/>
    </source>
</evidence>
<dbReference type="Proteomes" id="UP000276770">
    <property type="component" value="Unassembled WGS sequence"/>
</dbReference>
<keyword evidence="2" id="KW-1133">Transmembrane helix</keyword>
<evidence type="ECO:0000256" key="2">
    <source>
        <dbReference type="SAM" id="Phobius"/>
    </source>
</evidence>
<name>A0A3L7JM64_9BACI</name>
<feature type="coiled-coil region" evidence="1">
    <location>
        <begin position="23"/>
        <end position="55"/>
    </location>
</feature>
<accession>A0A3L7JM64</accession>
<gene>
    <name evidence="3" type="ORF">D9X91_21005</name>
</gene>
<proteinExistence type="predicted"/>
<keyword evidence="4" id="KW-1185">Reference proteome</keyword>
<organism evidence="3 4">
    <name type="scientific">Falsibacillus albus</name>
    <dbReference type="NCBI Taxonomy" id="2478915"/>
    <lineage>
        <taxon>Bacteria</taxon>
        <taxon>Bacillati</taxon>
        <taxon>Bacillota</taxon>
        <taxon>Bacilli</taxon>
        <taxon>Bacillales</taxon>
        <taxon>Bacillaceae</taxon>
        <taxon>Falsibacillus</taxon>
    </lineage>
</organism>